<dbReference type="PATRIC" id="fig|1330534.3.peg.1921"/>
<sequence length="322" mass="36149">MTENIRENLLGIVSAFCFQSGRIKECILCEKNVIKTEYGDLIPKYGEDEVRKKYCHSISFYESGKVKSISLESSTLIKTTLGTFPTELVTFYESGRLKRIFPLNGKLSGYWSQEDEEKLCDEFQFHFPFGSFKTKIIGLCFYESGNLKSMTLWPGETIILRTSQSLLPVRIGFSLYENGKLKSVEPAYEITVSTLIGELTAYNENALGINADCNSLIFSENGEIQSLCTNSSKVAIFEKAGSFETMEAVVKPDPFEEDVVSIVPLEISFEGHYVKFKSDKKRIYDINTTRFTIINDSGTNSGSVLTCTDCSSCSLCKKSNYI</sequence>
<proteinExistence type="predicted"/>
<dbReference type="OrthoDB" id="594021at2"/>
<dbReference type="Proteomes" id="UP000016860">
    <property type="component" value="Unassembled WGS sequence"/>
</dbReference>
<dbReference type="STRING" id="1330534.L323_09640"/>
<gene>
    <name evidence="1" type="ORF">L323_09640</name>
</gene>
<evidence type="ECO:0000313" key="2">
    <source>
        <dbReference type="Proteomes" id="UP000016860"/>
    </source>
</evidence>
<reference evidence="1 2" key="1">
    <citation type="journal article" date="2013" name="Genome Announc.">
        <title>Draft Genome Sequence of the Cellulolytic Bacterium Clostridium papyrosolvens C7 (ATCC 700395).</title>
        <authorList>
            <person name="Zepeda V."/>
            <person name="Dassa B."/>
            <person name="Borovok I."/>
            <person name="Lamed R."/>
            <person name="Bayer E.A."/>
            <person name="Cate J.H."/>
        </authorList>
    </citation>
    <scope>NUCLEOTIDE SEQUENCE [LARGE SCALE GENOMIC DNA]</scope>
    <source>
        <strain evidence="1 2">C7</strain>
    </source>
</reference>
<protein>
    <submittedName>
        <fullName evidence="1">Uncharacterized protein</fullName>
    </submittedName>
</protein>
<comment type="caution">
    <text evidence="1">The sequence shown here is derived from an EMBL/GenBank/DDBJ whole genome shotgun (WGS) entry which is preliminary data.</text>
</comment>
<dbReference type="AlphaFoldDB" id="U4R2T6"/>
<name>U4R2T6_9FIRM</name>
<evidence type="ECO:0000313" key="1">
    <source>
        <dbReference type="EMBL" id="EPR12022.1"/>
    </source>
</evidence>
<organism evidence="1 2">
    <name type="scientific">Ruminiclostridium papyrosolvens C7</name>
    <dbReference type="NCBI Taxonomy" id="1330534"/>
    <lineage>
        <taxon>Bacteria</taxon>
        <taxon>Bacillati</taxon>
        <taxon>Bacillota</taxon>
        <taxon>Clostridia</taxon>
        <taxon>Eubacteriales</taxon>
        <taxon>Oscillospiraceae</taxon>
        <taxon>Ruminiclostridium</taxon>
    </lineage>
</organism>
<dbReference type="RefSeq" id="WP_020815462.1">
    <property type="nucleotide sequence ID" value="NZ_ATAY01000031.1"/>
</dbReference>
<dbReference type="EMBL" id="ATAY01000031">
    <property type="protein sequence ID" value="EPR12022.1"/>
    <property type="molecule type" value="Genomic_DNA"/>
</dbReference>
<accession>U4R2T6</accession>